<organism evidence="2">
    <name type="scientific">Caenorhabditis brenneri</name>
    <name type="common">Nematode worm</name>
    <dbReference type="NCBI Taxonomy" id="135651"/>
    <lineage>
        <taxon>Eukaryota</taxon>
        <taxon>Metazoa</taxon>
        <taxon>Ecdysozoa</taxon>
        <taxon>Nematoda</taxon>
        <taxon>Chromadorea</taxon>
        <taxon>Rhabditida</taxon>
        <taxon>Rhabditina</taxon>
        <taxon>Rhabditomorpha</taxon>
        <taxon>Rhabditoidea</taxon>
        <taxon>Rhabditidae</taxon>
        <taxon>Peloderinae</taxon>
        <taxon>Caenorhabditis</taxon>
    </lineage>
</organism>
<name>G0NZL4_CAEBE</name>
<sequence length="116" mass="13787">MNFQKNFILVQRNYTKKSAEKILEIGRERLEHSKKIYVHVKARDKAEAIMQKEQAEPKAHVFDCKNCYMKNIDFSKYNSLQDVLKEKEAETIGKENDVAEMKTKMVEKEARKQQFE</sequence>
<gene>
    <name evidence="1" type="ORF">CAEBREN_08478</name>
</gene>
<dbReference type="Proteomes" id="UP000008068">
    <property type="component" value="Unassembled WGS sequence"/>
</dbReference>
<protein>
    <submittedName>
        <fullName evidence="1">Uncharacterized protein</fullName>
    </submittedName>
</protein>
<reference evidence="2" key="1">
    <citation type="submission" date="2011-07" db="EMBL/GenBank/DDBJ databases">
        <authorList>
            <consortium name="Caenorhabditis brenneri Sequencing and Analysis Consortium"/>
            <person name="Wilson R.K."/>
        </authorList>
    </citation>
    <scope>NUCLEOTIDE SEQUENCE [LARGE SCALE GENOMIC DNA]</scope>
    <source>
        <strain evidence="2">PB2801</strain>
    </source>
</reference>
<keyword evidence="2" id="KW-1185">Reference proteome</keyword>
<proteinExistence type="predicted"/>
<dbReference type="HOGENOM" id="CLU_2099004_0_0_1"/>
<accession>G0NZL4</accession>
<dbReference type="EMBL" id="GL379990">
    <property type="protein sequence ID" value="EGT41211.1"/>
    <property type="molecule type" value="Genomic_DNA"/>
</dbReference>
<evidence type="ECO:0000313" key="1">
    <source>
        <dbReference type="EMBL" id="EGT41211.1"/>
    </source>
</evidence>
<dbReference type="InParanoid" id="G0NZL4"/>
<evidence type="ECO:0000313" key="2">
    <source>
        <dbReference type="Proteomes" id="UP000008068"/>
    </source>
</evidence>
<dbReference type="AlphaFoldDB" id="G0NZL4"/>